<dbReference type="Proteomes" id="UP000790709">
    <property type="component" value="Unassembled WGS sequence"/>
</dbReference>
<protein>
    <submittedName>
        <fullName evidence="1">Uncharacterized protein</fullName>
    </submittedName>
</protein>
<dbReference type="EMBL" id="MU266337">
    <property type="protein sequence ID" value="KAH7929860.1"/>
    <property type="molecule type" value="Genomic_DNA"/>
</dbReference>
<accession>A0ACB8BV73</accession>
<proteinExistence type="predicted"/>
<comment type="caution">
    <text evidence="1">The sequence shown here is derived from an EMBL/GenBank/DDBJ whole genome shotgun (WGS) entry which is preliminary data.</text>
</comment>
<reference evidence="1" key="1">
    <citation type="journal article" date="2021" name="New Phytol.">
        <title>Evolutionary innovations through gain and loss of genes in the ectomycorrhizal Boletales.</title>
        <authorList>
            <person name="Wu G."/>
            <person name="Miyauchi S."/>
            <person name="Morin E."/>
            <person name="Kuo A."/>
            <person name="Drula E."/>
            <person name="Varga T."/>
            <person name="Kohler A."/>
            <person name="Feng B."/>
            <person name="Cao Y."/>
            <person name="Lipzen A."/>
            <person name="Daum C."/>
            <person name="Hundley H."/>
            <person name="Pangilinan J."/>
            <person name="Johnson J."/>
            <person name="Barry K."/>
            <person name="LaButti K."/>
            <person name="Ng V."/>
            <person name="Ahrendt S."/>
            <person name="Min B."/>
            <person name="Choi I.G."/>
            <person name="Park H."/>
            <person name="Plett J.M."/>
            <person name="Magnuson J."/>
            <person name="Spatafora J.W."/>
            <person name="Nagy L.G."/>
            <person name="Henrissat B."/>
            <person name="Grigoriev I.V."/>
            <person name="Yang Z.L."/>
            <person name="Xu J."/>
            <person name="Martin F.M."/>
        </authorList>
    </citation>
    <scope>NUCLEOTIDE SEQUENCE</scope>
    <source>
        <strain evidence="1">KUC20120723A-06</strain>
    </source>
</reference>
<organism evidence="1 2">
    <name type="scientific">Leucogyrophana mollusca</name>
    <dbReference type="NCBI Taxonomy" id="85980"/>
    <lineage>
        <taxon>Eukaryota</taxon>
        <taxon>Fungi</taxon>
        <taxon>Dikarya</taxon>
        <taxon>Basidiomycota</taxon>
        <taxon>Agaricomycotina</taxon>
        <taxon>Agaricomycetes</taxon>
        <taxon>Agaricomycetidae</taxon>
        <taxon>Boletales</taxon>
        <taxon>Boletales incertae sedis</taxon>
        <taxon>Leucogyrophana</taxon>
    </lineage>
</organism>
<feature type="non-terminal residue" evidence="1">
    <location>
        <position position="201"/>
    </location>
</feature>
<evidence type="ECO:0000313" key="2">
    <source>
        <dbReference type="Proteomes" id="UP000790709"/>
    </source>
</evidence>
<name>A0ACB8BV73_9AGAM</name>
<sequence length="201" mass="23702">MHRCLLIQEIVRQIFSEVYYNHGSNEVRDSYNPFFRKRPNRKQARRYLAAFARTCRSFQEPALEILWSELDSLGPLVRCFPDHKWSTSYEIEGPIFEEDWHIFQNYARRVRVLGSDMLPLFSDISMDFVRVLSCFPLSTSLLPGLQALYWDDNCDKNFHPFLHYFMGPNMRSIQFSSEGWSVTKCSMVSVIGVFCPKLEVF</sequence>
<keyword evidence="2" id="KW-1185">Reference proteome</keyword>
<gene>
    <name evidence="1" type="ORF">BV22DRAFT_1001794</name>
</gene>
<evidence type="ECO:0000313" key="1">
    <source>
        <dbReference type="EMBL" id="KAH7929860.1"/>
    </source>
</evidence>